<name>A0A1R0H7B0_9FUNG</name>
<dbReference type="AlphaFoldDB" id="A0A1R0H7B0"/>
<proteinExistence type="predicted"/>
<organism evidence="2 3">
    <name type="scientific">Smittium mucronatum</name>
    <dbReference type="NCBI Taxonomy" id="133383"/>
    <lineage>
        <taxon>Eukaryota</taxon>
        <taxon>Fungi</taxon>
        <taxon>Fungi incertae sedis</taxon>
        <taxon>Zoopagomycota</taxon>
        <taxon>Kickxellomycotina</taxon>
        <taxon>Harpellomycetes</taxon>
        <taxon>Harpellales</taxon>
        <taxon>Legeriomycetaceae</taxon>
        <taxon>Smittium</taxon>
    </lineage>
</organism>
<evidence type="ECO:0000313" key="2">
    <source>
        <dbReference type="EMBL" id="OLY84978.1"/>
    </source>
</evidence>
<comment type="caution">
    <text evidence="2">The sequence shown here is derived from an EMBL/GenBank/DDBJ whole genome shotgun (WGS) entry which is preliminary data.</text>
</comment>
<feature type="region of interest" description="Disordered" evidence="1">
    <location>
        <begin position="62"/>
        <end position="108"/>
    </location>
</feature>
<reference evidence="2 3" key="1">
    <citation type="journal article" date="2016" name="Mol. Biol. Evol.">
        <title>Genome-Wide Survey of Gut Fungi (Harpellales) Reveals the First Horizontally Transferred Ubiquitin Gene from a Mosquito Host.</title>
        <authorList>
            <person name="Wang Y."/>
            <person name="White M.M."/>
            <person name="Kvist S."/>
            <person name="Moncalvo J.M."/>
        </authorList>
    </citation>
    <scope>NUCLEOTIDE SEQUENCE [LARGE SCALE GENOMIC DNA]</scope>
    <source>
        <strain evidence="2 3">ALG-7-W6</strain>
    </source>
</reference>
<feature type="compositionally biased region" description="Basic residues" evidence="1">
    <location>
        <begin position="89"/>
        <end position="98"/>
    </location>
</feature>
<sequence>MKPFIAKEELDTMISAKKTVVRIRTNRNGPFCQCQQPGYSYPAAIVSTQQAAPAQYKNKAFHNQGGQYQGKNSQNFPQKSKNTGDSKKKYALPRRRTPRYVLSRLGKM</sequence>
<protein>
    <submittedName>
        <fullName evidence="2">Uncharacterized protein</fullName>
    </submittedName>
</protein>
<evidence type="ECO:0000256" key="1">
    <source>
        <dbReference type="SAM" id="MobiDB-lite"/>
    </source>
</evidence>
<accession>A0A1R0H7B0</accession>
<dbReference type="Proteomes" id="UP000187455">
    <property type="component" value="Unassembled WGS sequence"/>
</dbReference>
<gene>
    <name evidence="2" type="ORF">AYI68_g848</name>
</gene>
<evidence type="ECO:0000313" key="3">
    <source>
        <dbReference type="Proteomes" id="UP000187455"/>
    </source>
</evidence>
<feature type="compositionally biased region" description="Polar residues" evidence="1">
    <location>
        <begin position="64"/>
        <end position="81"/>
    </location>
</feature>
<keyword evidence="3" id="KW-1185">Reference proteome</keyword>
<dbReference type="EMBL" id="LSSL01000283">
    <property type="protein sequence ID" value="OLY84978.1"/>
    <property type="molecule type" value="Genomic_DNA"/>
</dbReference>